<accession>A0A0C3CCG1</accession>
<dbReference type="PROSITE" id="PS50026">
    <property type="entry name" value="EGF_3"/>
    <property type="match status" value="1"/>
</dbReference>
<evidence type="ECO:0000313" key="7">
    <source>
        <dbReference type="EMBL" id="KIM87372.1"/>
    </source>
</evidence>
<evidence type="ECO:0000256" key="5">
    <source>
        <dbReference type="SAM" id="SignalP"/>
    </source>
</evidence>
<keyword evidence="4" id="KW-0472">Membrane</keyword>
<proteinExistence type="predicted"/>
<dbReference type="PANTHER" id="PTHR15332">
    <property type="entry name" value="PROPROTEIN CONVERTASE SUBTILISIN_KEXIN TYPE 5-LIKE"/>
    <property type="match status" value="1"/>
</dbReference>
<feature type="signal peptide" evidence="5">
    <location>
        <begin position="1"/>
        <end position="18"/>
    </location>
</feature>
<gene>
    <name evidence="7" type="ORF">PILCRDRAFT_273774</name>
</gene>
<evidence type="ECO:0000256" key="1">
    <source>
        <dbReference type="ARBA" id="ARBA00022536"/>
    </source>
</evidence>
<keyword evidence="5" id="KW-0732">Signal</keyword>
<keyword evidence="8" id="KW-1185">Reference proteome</keyword>
<evidence type="ECO:0000256" key="3">
    <source>
        <dbReference type="SAM" id="MobiDB-lite"/>
    </source>
</evidence>
<evidence type="ECO:0000256" key="4">
    <source>
        <dbReference type="SAM" id="Phobius"/>
    </source>
</evidence>
<sequence>MLSSTISFALIFVASVAAQSSTNVVCVAGQCLQGTSNTTIGATVSAPGAAASLLLLPGQYTSTTNPQLLHSVITAASASLKPSPGFANSSSSLPVELPLNVALQPGLAIYSSSLYSGQGSFSSLPTSPIGNTSTPLSAGSLSLSSNVWVAVSSGSNNRVILWDSIPDLGQLPSGSSASLSLVDMQSATCSPPCSGSGVCSASGSCTCPTGFNGTSCESCATGFFGPTCQQCPSGCTSCDDGISGSGRCLTATVTNPPSSCNCQNGECGSNGQCSCLAGWTTADNGTACAKCATGFFLDSTGNCAACAKDCTQCADSSGDCITCQSGFTQDTNDRTQCQPPPQADSTGAACPPSSFSSNGTCQPCSSDCQSCTGGTSNDCVVCANGKVLLNNACVTTDGNGVCAGSNLIANNNKQECDTCGAKCTSCGIPNFNVASTISQVQCTGCLPGFVLSQGKCISSCPSGTFLSPKDNVTCAACDSSCSTCVGSSTFCLTCSNNQLASNGTCVASCPSNTFSSSGICTTCHPDCATCSGSSFNQCSSCPSNLPVLTNGRCLPTCSKSQFFDKTSSTCQSCDTSCSSCSGSGPSSCLACSSSSQVLRAGTCVNANCNNNSSVVPGLGVCLSDLVIVPQASGTSPGTPLPSGINTPINTSTRRPLEWWEILLMTLGCAFIFLVVLMCWRRRARKVRAQRTAAFASAKALDQKDNWRWKLVRFGERLFGHAPSQRVHPHEEPEEIRLMKLRAAEEAEYNDDMEKIIGNYEYSRAGSQRGPSRDSHAFSDSSHGHSHSHDISSSSLYSQATGMPRRTAEPRQPVRNADLLPSRFSTTSFGSDDSRPRKLTHPPPLPTTDAEAYAASVRQSPEPSGPKSNNPFWKS</sequence>
<dbReference type="OrthoDB" id="18487at2759"/>
<dbReference type="HOGENOM" id="CLU_010013_0_0_1"/>
<feature type="chain" id="PRO_5002162455" description="EGF-like domain-containing protein" evidence="5">
    <location>
        <begin position="19"/>
        <end position="874"/>
    </location>
</feature>
<name>A0A0C3CCG1_PILCF</name>
<feature type="region of interest" description="Disordered" evidence="3">
    <location>
        <begin position="763"/>
        <end position="874"/>
    </location>
</feature>
<evidence type="ECO:0000256" key="2">
    <source>
        <dbReference type="PROSITE-ProRule" id="PRU00076"/>
    </source>
</evidence>
<dbReference type="InterPro" id="IPR000742">
    <property type="entry name" value="EGF"/>
</dbReference>
<dbReference type="PANTHER" id="PTHR15332:SF175">
    <property type="entry name" value="PROPROTEIN CONVERTASE SUBTILISIN_KEXIN TYPE 5-LIKE"/>
    <property type="match status" value="1"/>
</dbReference>
<dbReference type="EMBL" id="KN832979">
    <property type="protein sequence ID" value="KIM87372.1"/>
    <property type="molecule type" value="Genomic_DNA"/>
</dbReference>
<keyword evidence="2" id="KW-1015">Disulfide bond</keyword>
<dbReference type="Proteomes" id="UP000054166">
    <property type="component" value="Unassembled WGS sequence"/>
</dbReference>
<feature type="transmembrane region" description="Helical" evidence="4">
    <location>
        <begin position="658"/>
        <end position="679"/>
    </location>
</feature>
<dbReference type="PROSITE" id="PS00022">
    <property type="entry name" value="EGF_1"/>
    <property type="match status" value="1"/>
</dbReference>
<feature type="disulfide bond" evidence="2">
    <location>
        <begin position="207"/>
        <end position="216"/>
    </location>
</feature>
<keyword evidence="4" id="KW-1133">Transmembrane helix</keyword>
<comment type="caution">
    <text evidence="2">Lacks conserved residue(s) required for the propagation of feature annotation.</text>
</comment>
<dbReference type="Gene3D" id="2.10.25.10">
    <property type="entry name" value="Laminin"/>
    <property type="match status" value="1"/>
</dbReference>
<dbReference type="Pfam" id="PF23106">
    <property type="entry name" value="EGF_Teneurin"/>
    <property type="match status" value="1"/>
</dbReference>
<dbReference type="InterPro" id="IPR006212">
    <property type="entry name" value="Furin_repeat"/>
</dbReference>
<dbReference type="InterPro" id="IPR009030">
    <property type="entry name" value="Growth_fac_rcpt_cys_sf"/>
</dbReference>
<keyword evidence="4" id="KW-0812">Transmembrane</keyword>
<dbReference type="SUPFAM" id="SSF57184">
    <property type="entry name" value="Growth factor receptor domain"/>
    <property type="match status" value="3"/>
</dbReference>
<feature type="disulfide bond" evidence="2">
    <location>
        <begin position="189"/>
        <end position="199"/>
    </location>
</feature>
<dbReference type="InterPro" id="IPR002049">
    <property type="entry name" value="LE_dom"/>
</dbReference>
<protein>
    <recommendedName>
        <fullName evidence="6">EGF-like domain-containing protein</fullName>
    </recommendedName>
</protein>
<dbReference type="PROSITE" id="PS01248">
    <property type="entry name" value="EGF_LAM_1"/>
    <property type="match status" value="1"/>
</dbReference>
<dbReference type="CDD" id="cd00064">
    <property type="entry name" value="FU"/>
    <property type="match status" value="3"/>
</dbReference>
<feature type="domain" description="EGF-like" evidence="6">
    <location>
        <begin position="185"/>
        <end position="217"/>
    </location>
</feature>
<dbReference type="AlphaFoldDB" id="A0A0C3CCG1"/>
<dbReference type="STRING" id="765440.A0A0C3CCG1"/>
<dbReference type="SMART" id="SM00181">
    <property type="entry name" value="EGF"/>
    <property type="match status" value="6"/>
</dbReference>
<feature type="compositionally biased region" description="Polar residues" evidence="3">
    <location>
        <begin position="856"/>
        <end position="874"/>
    </location>
</feature>
<organism evidence="7 8">
    <name type="scientific">Piloderma croceum (strain F 1598)</name>
    <dbReference type="NCBI Taxonomy" id="765440"/>
    <lineage>
        <taxon>Eukaryota</taxon>
        <taxon>Fungi</taxon>
        <taxon>Dikarya</taxon>
        <taxon>Basidiomycota</taxon>
        <taxon>Agaricomycotina</taxon>
        <taxon>Agaricomycetes</taxon>
        <taxon>Agaricomycetidae</taxon>
        <taxon>Atheliales</taxon>
        <taxon>Atheliaceae</taxon>
        <taxon>Piloderma</taxon>
    </lineage>
</organism>
<reference evidence="7 8" key="1">
    <citation type="submission" date="2014-04" db="EMBL/GenBank/DDBJ databases">
        <authorList>
            <consortium name="DOE Joint Genome Institute"/>
            <person name="Kuo A."/>
            <person name="Tarkka M."/>
            <person name="Buscot F."/>
            <person name="Kohler A."/>
            <person name="Nagy L.G."/>
            <person name="Floudas D."/>
            <person name="Copeland A."/>
            <person name="Barry K.W."/>
            <person name="Cichocki N."/>
            <person name="Veneault-Fourrey C."/>
            <person name="LaButti K."/>
            <person name="Lindquist E.A."/>
            <person name="Lipzen A."/>
            <person name="Lundell T."/>
            <person name="Morin E."/>
            <person name="Murat C."/>
            <person name="Sun H."/>
            <person name="Tunlid A."/>
            <person name="Henrissat B."/>
            <person name="Grigoriev I.V."/>
            <person name="Hibbett D.S."/>
            <person name="Martin F."/>
            <person name="Nordberg H.P."/>
            <person name="Cantor M.N."/>
            <person name="Hua S.X."/>
        </authorList>
    </citation>
    <scope>NUCLEOTIDE SEQUENCE [LARGE SCALE GENOMIC DNA]</scope>
    <source>
        <strain evidence="7 8">F 1598</strain>
    </source>
</reference>
<dbReference type="InParanoid" id="A0A0C3CCG1"/>
<keyword evidence="1 2" id="KW-0245">EGF-like domain</keyword>
<reference evidence="8" key="2">
    <citation type="submission" date="2015-01" db="EMBL/GenBank/DDBJ databases">
        <title>Evolutionary Origins and Diversification of the Mycorrhizal Mutualists.</title>
        <authorList>
            <consortium name="DOE Joint Genome Institute"/>
            <consortium name="Mycorrhizal Genomics Consortium"/>
            <person name="Kohler A."/>
            <person name="Kuo A."/>
            <person name="Nagy L.G."/>
            <person name="Floudas D."/>
            <person name="Copeland A."/>
            <person name="Barry K.W."/>
            <person name="Cichocki N."/>
            <person name="Veneault-Fourrey C."/>
            <person name="LaButti K."/>
            <person name="Lindquist E.A."/>
            <person name="Lipzen A."/>
            <person name="Lundell T."/>
            <person name="Morin E."/>
            <person name="Murat C."/>
            <person name="Riley R."/>
            <person name="Ohm R."/>
            <person name="Sun H."/>
            <person name="Tunlid A."/>
            <person name="Henrissat B."/>
            <person name="Grigoriev I.V."/>
            <person name="Hibbett D.S."/>
            <person name="Martin F."/>
        </authorList>
    </citation>
    <scope>NUCLEOTIDE SEQUENCE [LARGE SCALE GENOMIC DNA]</scope>
    <source>
        <strain evidence="8">F 1598</strain>
    </source>
</reference>
<evidence type="ECO:0000313" key="8">
    <source>
        <dbReference type="Proteomes" id="UP000054166"/>
    </source>
</evidence>
<dbReference type="Gene3D" id="2.10.220.10">
    <property type="entry name" value="Hormone Receptor, Insulin-like Growth Factor Receptor 1, Chain A, domain 2"/>
    <property type="match status" value="4"/>
</dbReference>
<evidence type="ECO:0000259" key="6">
    <source>
        <dbReference type="PROSITE" id="PS50026"/>
    </source>
</evidence>
<dbReference type="SMART" id="SM00261">
    <property type="entry name" value="FU"/>
    <property type="match status" value="7"/>
</dbReference>